<accession>A0A8H6YU81</accession>
<dbReference type="EMBL" id="JACAZH010000007">
    <property type="protein sequence ID" value="KAF7364416.1"/>
    <property type="molecule type" value="Genomic_DNA"/>
</dbReference>
<protein>
    <submittedName>
        <fullName evidence="1">Uncharacterized protein</fullName>
    </submittedName>
</protein>
<keyword evidence="2" id="KW-1185">Reference proteome</keyword>
<evidence type="ECO:0000313" key="1">
    <source>
        <dbReference type="EMBL" id="KAF7364416.1"/>
    </source>
</evidence>
<gene>
    <name evidence="1" type="ORF">MSAN_01102500</name>
</gene>
<proteinExistence type="predicted"/>
<name>A0A8H6YU81_9AGAR</name>
<sequence>MLLPARAARSLLPGPLPVLFPSILPSCHSAPRPSSSTTHPTRCALAEDLAATGLLRALVPFDFAHCFIALPCIALPARPLFLSVLWLELNDAGIWSDLDLGPVLPRSTFLTEN</sequence>
<organism evidence="1 2">
    <name type="scientific">Mycena sanguinolenta</name>
    <dbReference type="NCBI Taxonomy" id="230812"/>
    <lineage>
        <taxon>Eukaryota</taxon>
        <taxon>Fungi</taxon>
        <taxon>Dikarya</taxon>
        <taxon>Basidiomycota</taxon>
        <taxon>Agaricomycotina</taxon>
        <taxon>Agaricomycetes</taxon>
        <taxon>Agaricomycetidae</taxon>
        <taxon>Agaricales</taxon>
        <taxon>Marasmiineae</taxon>
        <taxon>Mycenaceae</taxon>
        <taxon>Mycena</taxon>
    </lineage>
</organism>
<dbReference type="Proteomes" id="UP000623467">
    <property type="component" value="Unassembled WGS sequence"/>
</dbReference>
<comment type="caution">
    <text evidence="1">The sequence shown here is derived from an EMBL/GenBank/DDBJ whole genome shotgun (WGS) entry which is preliminary data.</text>
</comment>
<dbReference type="AlphaFoldDB" id="A0A8H6YU81"/>
<evidence type="ECO:0000313" key="2">
    <source>
        <dbReference type="Proteomes" id="UP000623467"/>
    </source>
</evidence>
<reference evidence="1" key="1">
    <citation type="submission" date="2020-05" db="EMBL/GenBank/DDBJ databases">
        <title>Mycena genomes resolve the evolution of fungal bioluminescence.</title>
        <authorList>
            <person name="Tsai I.J."/>
        </authorList>
    </citation>
    <scope>NUCLEOTIDE SEQUENCE</scope>
    <source>
        <strain evidence="1">160909Yilan</strain>
    </source>
</reference>